<dbReference type="EMBL" id="JH793533">
    <property type="protein sequence ID" value="ELQ33936.1"/>
    <property type="molecule type" value="Genomic_DNA"/>
</dbReference>
<evidence type="ECO:0000313" key="1">
    <source>
        <dbReference type="EMBL" id="ELQ33936.1"/>
    </source>
</evidence>
<accession>A0AA97NPI4</accession>
<dbReference type="AlphaFoldDB" id="A0AA97NPI4"/>
<reference evidence="1" key="1">
    <citation type="journal article" date="2012" name="PLoS Genet.">
        <title>Comparative analysis of the genomes of two field isolates of the rice blast fungus Magnaporthe oryzae.</title>
        <authorList>
            <person name="Xue M."/>
            <person name="Yang J."/>
            <person name="Li Z."/>
            <person name="Hu S."/>
            <person name="Yao N."/>
            <person name="Dean R.A."/>
            <person name="Zhao W."/>
            <person name="Shen M."/>
            <person name="Zhang H."/>
            <person name="Li C."/>
            <person name="Liu L."/>
            <person name="Cao L."/>
            <person name="Xu X."/>
            <person name="Xing Y."/>
            <person name="Hsiang T."/>
            <person name="Zhang Z."/>
            <person name="Xu J.R."/>
            <person name="Peng Y.L."/>
        </authorList>
    </citation>
    <scope>NUCLEOTIDE SEQUENCE</scope>
    <source>
        <strain evidence="1">Y34</strain>
    </source>
</reference>
<sequence length="34" mass="4189">MFYYCMRCRMPLLMLTIMDMNGMGLREHCQKQDK</sequence>
<dbReference type="Proteomes" id="UP000011086">
    <property type="component" value="Unassembled WGS sequence"/>
</dbReference>
<organism evidence="1">
    <name type="scientific">Pyricularia oryzae (strain Y34)</name>
    <name type="common">Rice blast fungus</name>
    <name type="synonym">Magnaporthe oryzae</name>
    <dbReference type="NCBI Taxonomy" id="1143189"/>
    <lineage>
        <taxon>Eukaryota</taxon>
        <taxon>Fungi</taxon>
        <taxon>Dikarya</taxon>
        <taxon>Ascomycota</taxon>
        <taxon>Pezizomycotina</taxon>
        <taxon>Sordariomycetes</taxon>
        <taxon>Sordariomycetidae</taxon>
        <taxon>Magnaporthales</taxon>
        <taxon>Pyriculariaceae</taxon>
        <taxon>Pyricularia</taxon>
    </lineage>
</organism>
<name>A0AA97NPI4_PYRO3</name>
<proteinExistence type="predicted"/>
<protein>
    <submittedName>
        <fullName evidence="1">Uncharacterized protein</fullName>
    </submittedName>
</protein>
<gene>
    <name evidence="1" type="ORF">OOU_Y34scaffold00841g6</name>
</gene>